<evidence type="ECO:0000313" key="1">
    <source>
        <dbReference type="EMBL" id="KAI8567866.1"/>
    </source>
</evidence>
<dbReference type="Proteomes" id="UP001062846">
    <property type="component" value="Chromosome 2"/>
</dbReference>
<protein>
    <submittedName>
        <fullName evidence="1">Uncharacterized protein</fullName>
    </submittedName>
</protein>
<dbReference type="EMBL" id="CM046389">
    <property type="protein sequence ID" value="KAI8567866.1"/>
    <property type="molecule type" value="Genomic_DNA"/>
</dbReference>
<organism evidence="1 2">
    <name type="scientific">Rhododendron molle</name>
    <name type="common">Chinese azalea</name>
    <name type="synonym">Azalea mollis</name>
    <dbReference type="NCBI Taxonomy" id="49168"/>
    <lineage>
        <taxon>Eukaryota</taxon>
        <taxon>Viridiplantae</taxon>
        <taxon>Streptophyta</taxon>
        <taxon>Embryophyta</taxon>
        <taxon>Tracheophyta</taxon>
        <taxon>Spermatophyta</taxon>
        <taxon>Magnoliopsida</taxon>
        <taxon>eudicotyledons</taxon>
        <taxon>Gunneridae</taxon>
        <taxon>Pentapetalae</taxon>
        <taxon>asterids</taxon>
        <taxon>Ericales</taxon>
        <taxon>Ericaceae</taxon>
        <taxon>Ericoideae</taxon>
        <taxon>Rhodoreae</taxon>
        <taxon>Rhododendron</taxon>
    </lineage>
</organism>
<comment type="caution">
    <text evidence="1">The sequence shown here is derived from an EMBL/GenBank/DDBJ whole genome shotgun (WGS) entry which is preliminary data.</text>
</comment>
<reference evidence="1" key="1">
    <citation type="submission" date="2022-02" db="EMBL/GenBank/DDBJ databases">
        <title>Plant Genome Project.</title>
        <authorList>
            <person name="Zhang R.-G."/>
        </authorList>
    </citation>
    <scope>NUCLEOTIDE SEQUENCE</scope>
    <source>
        <strain evidence="1">AT1</strain>
    </source>
</reference>
<name>A0ACC0PQK3_RHOML</name>
<sequence>MLFFTAAAISNAYATTYGLYSNPQFKNAGKFMALRDFLALAYNTSSVSGVLIIIEAECVDLISPRLVKSKIEREEFWGELRSYALLLAVER</sequence>
<evidence type="ECO:0000313" key="2">
    <source>
        <dbReference type="Proteomes" id="UP001062846"/>
    </source>
</evidence>
<gene>
    <name evidence="1" type="ORF">RHMOL_Rhmol02G0154700</name>
</gene>
<keyword evidence="2" id="KW-1185">Reference proteome</keyword>
<accession>A0ACC0PQK3</accession>
<proteinExistence type="predicted"/>